<sequence>MRAIRALSMLSGALLLTVGAHVVAGGHPSGPGVVVAAMLLWPVALLASRGRRSARQLVPGLAVAQVAGHAVLGFLGGTGAPGRLSLDCIQHAAHEPGRTAGSCTTHPLAADPLVLAHIHSGPALPSGWMLAAHVVATLAAGLLLARGEDVLWRVLDLLLPPVPVLRSSLPPRPLRAAPLRQRASSHLPLVRPGRGPPLLAA</sequence>
<feature type="transmembrane region" description="Helical" evidence="1">
    <location>
        <begin position="57"/>
        <end position="76"/>
    </location>
</feature>
<keyword evidence="1" id="KW-0472">Membrane</keyword>
<dbReference type="STRING" id="1386089.N865_17975"/>
<keyword evidence="1" id="KW-1133">Transmembrane helix</keyword>
<organism evidence="2 3">
    <name type="scientific">Intrasporangium oryzae NRRL B-24470</name>
    <dbReference type="NCBI Taxonomy" id="1386089"/>
    <lineage>
        <taxon>Bacteria</taxon>
        <taxon>Bacillati</taxon>
        <taxon>Actinomycetota</taxon>
        <taxon>Actinomycetes</taxon>
        <taxon>Micrococcales</taxon>
        <taxon>Intrasporangiaceae</taxon>
        <taxon>Intrasporangium</taxon>
    </lineage>
</organism>
<evidence type="ECO:0000313" key="2">
    <source>
        <dbReference type="EMBL" id="EWT00086.1"/>
    </source>
</evidence>
<comment type="caution">
    <text evidence="2">The sequence shown here is derived from an EMBL/GenBank/DDBJ whole genome shotgun (WGS) entry which is preliminary data.</text>
</comment>
<gene>
    <name evidence="2" type="ORF">N865_17975</name>
</gene>
<feature type="transmembrane region" description="Helical" evidence="1">
    <location>
        <begin position="127"/>
        <end position="145"/>
    </location>
</feature>
<reference evidence="2 3" key="1">
    <citation type="submission" date="2013-08" db="EMBL/GenBank/DDBJ databases">
        <title>Intrasporangium oryzae NRRL B-24470.</title>
        <authorList>
            <person name="Liu H."/>
            <person name="Wang G."/>
        </authorList>
    </citation>
    <scope>NUCLEOTIDE SEQUENCE [LARGE SCALE GENOMIC DNA]</scope>
    <source>
        <strain evidence="2 3">NRRL B-24470</strain>
    </source>
</reference>
<proteinExistence type="predicted"/>
<protein>
    <submittedName>
        <fullName evidence="2">Uncharacterized protein</fullName>
    </submittedName>
</protein>
<dbReference type="Proteomes" id="UP000019489">
    <property type="component" value="Unassembled WGS sequence"/>
</dbReference>
<dbReference type="AlphaFoldDB" id="W9G1X8"/>
<keyword evidence="1" id="KW-0812">Transmembrane</keyword>
<feature type="transmembrane region" description="Helical" evidence="1">
    <location>
        <begin position="30"/>
        <end position="48"/>
    </location>
</feature>
<accession>W9G1X8</accession>
<evidence type="ECO:0000256" key="1">
    <source>
        <dbReference type="SAM" id="Phobius"/>
    </source>
</evidence>
<evidence type="ECO:0000313" key="3">
    <source>
        <dbReference type="Proteomes" id="UP000019489"/>
    </source>
</evidence>
<dbReference type="EMBL" id="AWSA01000056">
    <property type="protein sequence ID" value="EWT00086.1"/>
    <property type="molecule type" value="Genomic_DNA"/>
</dbReference>
<keyword evidence="3" id="KW-1185">Reference proteome</keyword>
<name>W9G1X8_9MICO</name>